<keyword evidence="5 10" id="KW-0812">Transmembrane</keyword>
<feature type="transmembrane region" description="Helical" evidence="10">
    <location>
        <begin position="153"/>
        <end position="176"/>
    </location>
</feature>
<keyword evidence="4" id="KW-1003">Cell membrane</keyword>
<feature type="transmembrane region" description="Helical" evidence="10">
    <location>
        <begin position="188"/>
        <end position="207"/>
    </location>
</feature>
<protein>
    <submittedName>
        <fullName evidence="12">MFS transporter, MHS family, alpha-ketoglutarate permease</fullName>
    </submittedName>
</protein>
<feature type="transmembrane region" description="Helical" evidence="10">
    <location>
        <begin position="366"/>
        <end position="386"/>
    </location>
</feature>
<dbReference type="InterPro" id="IPR011701">
    <property type="entry name" value="MFS"/>
</dbReference>
<feature type="transmembrane region" description="Helical" evidence="10">
    <location>
        <begin position="307"/>
        <end position="325"/>
    </location>
</feature>
<feature type="transmembrane region" description="Helical" evidence="10">
    <location>
        <begin position="17"/>
        <end position="42"/>
    </location>
</feature>
<dbReference type="PROSITE" id="PS50850">
    <property type="entry name" value="MFS"/>
    <property type="match status" value="1"/>
</dbReference>
<dbReference type="InterPro" id="IPR051084">
    <property type="entry name" value="H+-coupled_symporters"/>
</dbReference>
<dbReference type="AlphaFoldDB" id="A0A1G7KXB7"/>
<feature type="transmembrane region" description="Helical" evidence="10">
    <location>
        <begin position="244"/>
        <end position="265"/>
    </location>
</feature>
<accession>A0A1G7KXB7</accession>
<reference evidence="12 13" key="1">
    <citation type="submission" date="2016-10" db="EMBL/GenBank/DDBJ databases">
        <authorList>
            <person name="de Groot N.N."/>
        </authorList>
    </citation>
    <scope>NUCLEOTIDE SEQUENCE [LARGE SCALE GENOMIC DNA]</scope>
    <source>
        <strain evidence="12 13">CGMCC 4.1859</strain>
    </source>
</reference>
<feature type="transmembrane region" description="Helical" evidence="10">
    <location>
        <begin position="331"/>
        <end position="354"/>
    </location>
</feature>
<evidence type="ECO:0000259" key="11">
    <source>
        <dbReference type="PROSITE" id="PS50850"/>
    </source>
</evidence>
<keyword evidence="3" id="KW-0813">Transport</keyword>
<dbReference type="GO" id="GO:0005886">
    <property type="term" value="C:plasma membrane"/>
    <property type="evidence" value="ECO:0007669"/>
    <property type="project" value="UniProtKB-SubCell"/>
</dbReference>
<feature type="domain" description="Major facilitator superfamily (MFS) profile" evidence="11">
    <location>
        <begin position="16"/>
        <end position="421"/>
    </location>
</feature>
<dbReference type="GO" id="GO:0015293">
    <property type="term" value="F:symporter activity"/>
    <property type="evidence" value="ECO:0007669"/>
    <property type="project" value="UniProtKB-KW"/>
</dbReference>
<dbReference type="SUPFAM" id="SSF103473">
    <property type="entry name" value="MFS general substrate transporter"/>
    <property type="match status" value="1"/>
</dbReference>
<feature type="transmembrane region" description="Helical" evidence="10">
    <location>
        <begin position="398"/>
        <end position="417"/>
    </location>
</feature>
<evidence type="ECO:0000256" key="4">
    <source>
        <dbReference type="ARBA" id="ARBA00022475"/>
    </source>
</evidence>
<evidence type="ECO:0000256" key="1">
    <source>
        <dbReference type="ARBA" id="ARBA00004651"/>
    </source>
</evidence>
<comment type="similarity">
    <text evidence="2">Belongs to the major facilitator superfamily. Metabolite:H+ Symporter (MHS) family (TC 2.A.1.6) family.</text>
</comment>
<feature type="transmembrane region" description="Helical" evidence="10">
    <location>
        <begin position="54"/>
        <end position="76"/>
    </location>
</feature>
<dbReference type="PANTHER" id="PTHR43528">
    <property type="entry name" value="ALPHA-KETOGLUTARATE PERMEASE"/>
    <property type="match status" value="1"/>
</dbReference>
<dbReference type="InterPro" id="IPR005829">
    <property type="entry name" value="Sugar_transporter_CS"/>
</dbReference>
<dbReference type="Proteomes" id="UP000198614">
    <property type="component" value="Unassembled WGS sequence"/>
</dbReference>
<dbReference type="EMBL" id="FNAX01000008">
    <property type="protein sequence ID" value="SDF41887.1"/>
    <property type="molecule type" value="Genomic_DNA"/>
</dbReference>
<feature type="compositionally biased region" description="Basic and acidic residues" evidence="9">
    <location>
        <begin position="432"/>
        <end position="449"/>
    </location>
</feature>
<sequence length="449" mass="47624">MSTHHPEDDRRRVGRTLFAICVGHALEWYDWGIYTIFVPFFAGQFFPEAAPGSALLSGLAVFAVGFVARPLGGLLVGRLADRVGRRPMMSLTVGGMAGASLLIGVAPTYAAAGVGASLILLLCRVVQGLATGGELPSAQTYLTEQAPARRRGLWSSLIYIASVGGNSLGVLLGLVLSLTLSHEDMLAYGWRIPFVAGGLLGLVALWVRRSLEESAVFVKERERPAAKQPFWPELVRHRRAALQVIGMTVGPTVVYYAWVIAAPAYAMTNRHLASTPALLAGVLSSLVLIAVLPAWGALSDRVGRRPVLLISHLGTAVTLFPLQLLDLGDAVQLGLAMSLAMVFIGAGVSILPAAYAEMFPTHIRTAGLAVPYSVAVAAFGGTAPYLQTWTGQTLGPTFFTGYVVLLLLVSAATVLTLKEGRGSDLNTLDQAVPEKNRKAEQHDTARHAG</sequence>
<evidence type="ECO:0000256" key="5">
    <source>
        <dbReference type="ARBA" id="ARBA00022692"/>
    </source>
</evidence>
<evidence type="ECO:0000256" key="2">
    <source>
        <dbReference type="ARBA" id="ARBA00008240"/>
    </source>
</evidence>
<evidence type="ECO:0000256" key="9">
    <source>
        <dbReference type="SAM" id="MobiDB-lite"/>
    </source>
</evidence>
<keyword evidence="7 10" id="KW-1133">Transmembrane helix</keyword>
<dbReference type="OrthoDB" id="9066401at2"/>
<dbReference type="PROSITE" id="PS00216">
    <property type="entry name" value="SUGAR_TRANSPORT_1"/>
    <property type="match status" value="1"/>
</dbReference>
<feature type="transmembrane region" description="Helical" evidence="10">
    <location>
        <begin position="112"/>
        <end position="132"/>
    </location>
</feature>
<comment type="subcellular location">
    <subcellularLocation>
        <location evidence="1">Cell membrane</location>
        <topology evidence="1">Multi-pass membrane protein</topology>
    </subcellularLocation>
</comment>
<evidence type="ECO:0000256" key="7">
    <source>
        <dbReference type="ARBA" id="ARBA00022989"/>
    </source>
</evidence>
<dbReference type="Pfam" id="PF07690">
    <property type="entry name" value="MFS_1"/>
    <property type="match status" value="1"/>
</dbReference>
<feature type="transmembrane region" description="Helical" evidence="10">
    <location>
        <begin position="88"/>
        <end position="106"/>
    </location>
</feature>
<evidence type="ECO:0000256" key="6">
    <source>
        <dbReference type="ARBA" id="ARBA00022847"/>
    </source>
</evidence>
<organism evidence="12 13">
    <name type="scientific">Streptomyces griseoaurantiacus</name>
    <dbReference type="NCBI Taxonomy" id="68213"/>
    <lineage>
        <taxon>Bacteria</taxon>
        <taxon>Bacillati</taxon>
        <taxon>Actinomycetota</taxon>
        <taxon>Actinomycetes</taxon>
        <taxon>Kitasatosporales</taxon>
        <taxon>Streptomycetaceae</taxon>
        <taxon>Streptomyces</taxon>
        <taxon>Streptomyces aurantiacus group</taxon>
    </lineage>
</organism>
<feature type="region of interest" description="Disordered" evidence="9">
    <location>
        <begin position="426"/>
        <end position="449"/>
    </location>
</feature>
<keyword evidence="8 10" id="KW-0472">Membrane</keyword>
<gene>
    <name evidence="12" type="ORF">SAMN05216260_10812</name>
</gene>
<name>A0A1G7KXB7_9ACTN</name>
<feature type="transmembrane region" description="Helical" evidence="10">
    <location>
        <begin position="277"/>
        <end position="295"/>
    </location>
</feature>
<proteinExistence type="inferred from homology"/>
<dbReference type="InterPro" id="IPR020846">
    <property type="entry name" value="MFS_dom"/>
</dbReference>
<evidence type="ECO:0000256" key="10">
    <source>
        <dbReference type="SAM" id="Phobius"/>
    </source>
</evidence>
<dbReference type="PROSITE" id="PS00217">
    <property type="entry name" value="SUGAR_TRANSPORT_2"/>
    <property type="match status" value="1"/>
</dbReference>
<dbReference type="InterPro" id="IPR036259">
    <property type="entry name" value="MFS_trans_sf"/>
</dbReference>
<evidence type="ECO:0000313" key="13">
    <source>
        <dbReference type="Proteomes" id="UP000198614"/>
    </source>
</evidence>
<evidence type="ECO:0000313" key="12">
    <source>
        <dbReference type="EMBL" id="SDF41887.1"/>
    </source>
</evidence>
<keyword evidence="6" id="KW-0769">Symport</keyword>
<evidence type="ECO:0000256" key="3">
    <source>
        <dbReference type="ARBA" id="ARBA00022448"/>
    </source>
</evidence>
<evidence type="ECO:0000256" key="8">
    <source>
        <dbReference type="ARBA" id="ARBA00023136"/>
    </source>
</evidence>
<dbReference type="PANTHER" id="PTHR43528:SF1">
    <property type="entry name" value="ALPHA-KETOGLUTARATE PERMEASE"/>
    <property type="match status" value="1"/>
</dbReference>
<dbReference type="Gene3D" id="1.20.1250.20">
    <property type="entry name" value="MFS general substrate transporter like domains"/>
    <property type="match status" value="2"/>
</dbReference>